<accession>A0ACA9RFV7</accession>
<feature type="non-terminal residue" evidence="1">
    <location>
        <position position="1"/>
    </location>
</feature>
<comment type="caution">
    <text evidence="1">The sequence shown here is derived from an EMBL/GenBank/DDBJ whole genome shotgun (WGS) entry which is preliminary data.</text>
</comment>
<dbReference type="EMBL" id="CAJVQC010051848">
    <property type="protein sequence ID" value="CAG8790856.1"/>
    <property type="molecule type" value="Genomic_DNA"/>
</dbReference>
<keyword evidence="2" id="KW-1185">Reference proteome</keyword>
<protein>
    <submittedName>
        <fullName evidence="1">12703_t:CDS:1</fullName>
    </submittedName>
</protein>
<name>A0ACA9RFV7_9GLOM</name>
<evidence type="ECO:0000313" key="2">
    <source>
        <dbReference type="Proteomes" id="UP000789920"/>
    </source>
</evidence>
<evidence type="ECO:0000313" key="1">
    <source>
        <dbReference type="EMBL" id="CAG8790856.1"/>
    </source>
</evidence>
<proteinExistence type="predicted"/>
<feature type="non-terminal residue" evidence="1">
    <location>
        <position position="51"/>
    </location>
</feature>
<sequence>IPVTKFSASKNGEYGLPICSMFKDVSPQNFAFGWMPQLAMISKYVNTDNFG</sequence>
<organism evidence="1 2">
    <name type="scientific">Racocetra persica</name>
    <dbReference type="NCBI Taxonomy" id="160502"/>
    <lineage>
        <taxon>Eukaryota</taxon>
        <taxon>Fungi</taxon>
        <taxon>Fungi incertae sedis</taxon>
        <taxon>Mucoromycota</taxon>
        <taxon>Glomeromycotina</taxon>
        <taxon>Glomeromycetes</taxon>
        <taxon>Diversisporales</taxon>
        <taxon>Gigasporaceae</taxon>
        <taxon>Racocetra</taxon>
    </lineage>
</organism>
<gene>
    <name evidence="1" type="ORF">RPERSI_LOCUS19124</name>
</gene>
<dbReference type="Proteomes" id="UP000789920">
    <property type="component" value="Unassembled WGS sequence"/>
</dbReference>
<reference evidence="1" key="1">
    <citation type="submission" date="2021-06" db="EMBL/GenBank/DDBJ databases">
        <authorList>
            <person name="Kallberg Y."/>
            <person name="Tangrot J."/>
            <person name="Rosling A."/>
        </authorList>
    </citation>
    <scope>NUCLEOTIDE SEQUENCE</scope>
    <source>
        <strain evidence="1">MA461A</strain>
    </source>
</reference>